<feature type="transmembrane region" description="Helical" evidence="1">
    <location>
        <begin position="7"/>
        <end position="24"/>
    </location>
</feature>
<evidence type="ECO:0000313" key="3">
    <source>
        <dbReference type="Proteomes" id="UP000595349"/>
    </source>
</evidence>
<dbReference type="GO" id="GO:0005886">
    <property type="term" value="C:plasma membrane"/>
    <property type="evidence" value="ECO:0007669"/>
    <property type="project" value="InterPro"/>
</dbReference>
<keyword evidence="1" id="KW-0472">Membrane</keyword>
<feature type="transmembrane region" description="Helical" evidence="1">
    <location>
        <begin position="110"/>
        <end position="132"/>
    </location>
</feature>
<dbReference type="AlphaFoldDB" id="A0A7T6ZEB4"/>
<dbReference type="GO" id="GO:0015234">
    <property type="term" value="F:thiamine transmembrane transporter activity"/>
    <property type="evidence" value="ECO:0007669"/>
    <property type="project" value="InterPro"/>
</dbReference>
<dbReference type="InterPro" id="IPR012651">
    <property type="entry name" value="Thia_Transptr_ThiT"/>
</dbReference>
<name>A0A7T6ZEB4_9BACI</name>
<feature type="transmembrane region" description="Helical" evidence="1">
    <location>
        <begin position="30"/>
        <end position="48"/>
    </location>
</feature>
<dbReference type="Proteomes" id="UP000595349">
    <property type="component" value="Chromosome"/>
</dbReference>
<feature type="transmembrane region" description="Helical" evidence="1">
    <location>
        <begin position="80"/>
        <end position="98"/>
    </location>
</feature>
<keyword evidence="1" id="KW-0812">Transmembrane</keyword>
<dbReference type="NCBIfam" id="TIGR02357">
    <property type="entry name" value="ECF_ThiT_YuaJ"/>
    <property type="match status" value="1"/>
</dbReference>
<feature type="transmembrane region" description="Helical" evidence="1">
    <location>
        <begin position="55"/>
        <end position="74"/>
    </location>
</feature>
<dbReference type="KEGG" id="scib:HUG20_09720"/>
<evidence type="ECO:0000313" key="2">
    <source>
        <dbReference type="EMBL" id="QQK81931.1"/>
    </source>
</evidence>
<accession>A0A7T6ZEB4</accession>
<sequence>MHQRTLAMVEIALMTALAFILSFVKFPGPWAQGGSVSLIMVPIFIMAFRRGWRVGVLTGLLVGIVNLMYNASIIHPIQMLLDYPVPYAVLGLAALFAFRNSKGKLSVNWAFFGLLFAGFLRFLSHVVSGVVWFGSFTPDGMNAYLYSVGYNISYLLPEILITLVVLYILSRAQPDFFPIKKTTPHLPS</sequence>
<gene>
    <name evidence="2" type="primary">thiT</name>
    <name evidence="2" type="ORF">HUG20_09720</name>
</gene>
<dbReference type="Gene3D" id="1.10.1760.20">
    <property type="match status" value="1"/>
</dbReference>
<protein>
    <submittedName>
        <fullName evidence="2">Energy-coupled thiamine transporter ThiT</fullName>
    </submittedName>
</protein>
<dbReference type="EMBL" id="CP054706">
    <property type="protein sequence ID" value="QQK81931.1"/>
    <property type="molecule type" value="Genomic_DNA"/>
</dbReference>
<reference evidence="2 3" key="1">
    <citation type="submission" date="2020-06" db="EMBL/GenBank/DDBJ databases">
        <title>Genomic analysis of Salicibibacter sp. NKC21-4.</title>
        <authorList>
            <person name="Oh Y.J."/>
        </authorList>
    </citation>
    <scope>NUCLEOTIDE SEQUENCE [LARGE SCALE GENOMIC DNA]</scope>
    <source>
        <strain evidence="2 3">NKC21-4</strain>
    </source>
</reference>
<feature type="transmembrane region" description="Helical" evidence="1">
    <location>
        <begin position="152"/>
        <end position="170"/>
    </location>
</feature>
<keyword evidence="1" id="KW-1133">Transmembrane helix</keyword>
<organism evidence="2 3">
    <name type="scientific">Salicibibacter cibi</name>
    <dbReference type="NCBI Taxonomy" id="2743001"/>
    <lineage>
        <taxon>Bacteria</taxon>
        <taxon>Bacillati</taxon>
        <taxon>Bacillota</taxon>
        <taxon>Bacilli</taxon>
        <taxon>Bacillales</taxon>
        <taxon>Bacillaceae</taxon>
        <taxon>Salicibibacter</taxon>
    </lineage>
</organism>
<keyword evidence="3" id="KW-1185">Reference proteome</keyword>
<evidence type="ECO:0000256" key="1">
    <source>
        <dbReference type="SAM" id="Phobius"/>
    </source>
</evidence>
<proteinExistence type="predicted"/>
<dbReference type="Pfam" id="PF09515">
    <property type="entry name" value="Thia_YuaJ"/>
    <property type="match status" value="1"/>
</dbReference>